<dbReference type="HOGENOM" id="CLU_3013856_0_0_1"/>
<dbReference type="EMBL" id="KI963929">
    <property type="protein sequence ID" value="EUC49765.1"/>
    <property type="molecule type" value="Genomic_DNA"/>
</dbReference>
<name>W6ZID3_COCMI</name>
<dbReference type="RefSeq" id="XP_007683729.1">
    <property type="nucleotide sequence ID" value="XM_007685539.1"/>
</dbReference>
<dbReference type="KEGG" id="bor:COCMIDRAFT_1595"/>
<dbReference type="AlphaFoldDB" id="W6ZID3"/>
<accession>W6ZID3</accession>
<dbReference type="GeneID" id="19119900"/>
<dbReference type="Proteomes" id="UP000054032">
    <property type="component" value="Unassembled WGS sequence"/>
</dbReference>
<keyword evidence="2" id="KW-1185">Reference proteome</keyword>
<reference evidence="1 2" key="1">
    <citation type="journal article" date="2013" name="PLoS Genet.">
        <title>Comparative genome structure, secondary metabolite, and effector coding capacity across Cochliobolus pathogens.</title>
        <authorList>
            <person name="Condon B.J."/>
            <person name="Leng Y."/>
            <person name="Wu D."/>
            <person name="Bushley K.E."/>
            <person name="Ohm R.A."/>
            <person name="Otillar R."/>
            <person name="Martin J."/>
            <person name="Schackwitz W."/>
            <person name="Grimwood J."/>
            <person name="MohdZainudin N."/>
            <person name="Xue C."/>
            <person name="Wang R."/>
            <person name="Manning V.A."/>
            <person name="Dhillon B."/>
            <person name="Tu Z.J."/>
            <person name="Steffenson B.J."/>
            <person name="Salamov A."/>
            <person name="Sun H."/>
            <person name="Lowry S."/>
            <person name="LaButti K."/>
            <person name="Han J."/>
            <person name="Copeland A."/>
            <person name="Lindquist E."/>
            <person name="Barry K."/>
            <person name="Schmutz J."/>
            <person name="Baker S.E."/>
            <person name="Ciuffetti L.M."/>
            <person name="Grigoriev I.V."/>
            <person name="Zhong S."/>
            <person name="Turgeon B.G."/>
        </authorList>
    </citation>
    <scope>NUCLEOTIDE SEQUENCE [LARGE SCALE GENOMIC DNA]</scope>
    <source>
        <strain evidence="1 2">ATCC 44560</strain>
    </source>
</reference>
<gene>
    <name evidence="1" type="ORF">COCMIDRAFT_1595</name>
</gene>
<proteinExistence type="predicted"/>
<evidence type="ECO:0000313" key="2">
    <source>
        <dbReference type="Proteomes" id="UP000054032"/>
    </source>
</evidence>
<sequence>MAITPQDYCFKFLTRPLAEFLLNSKHVSPYDGIPYGDCFSRVLALWLLDTRLYSGR</sequence>
<organism evidence="1 2">
    <name type="scientific">Bipolaris oryzae ATCC 44560</name>
    <dbReference type="NCBI Taxonomy" id="930090"/>
    <lineage>
        <taxon>Eukaryota</taxon>
        <taxon>Fungi</taxon>
        <taxon>Dikarya</taxon>
        <taxon>Ascomycota</taxon>
        <taxon>Pezizomycotina</taxon>
        <taxon>Dothideomycetes</taxon>
        <taxon>Pleosporomycetidae</taxon>
        <taxon>Pleosporales</taxon>
        <taxon>Pleosporineae</taxon>
        <taxon>Pleosporaceae</taxon>
        <taxon>Bipolaris</taxon>
    </lineage>
</organism>
<protein>
    <submittedName>
        <fullName evidence="1">Uncharacterized protein</fullName>
    </submittedName>
</protein>
<evidence type="ECO:0000313" key="1">
    <source>
        <dbReference type="EMBL" id="EUC49765.1"/>
    </source>
</evidence>